<evidence type="ECO:0000313" key="7">
    <source>
        <dbReference type="Proteomes" id="UP000694383"/>
    </source>
</evidence>
<dbReference type="SUPFAM" id="SSF109993">
    <property type="entry name" value="VPS9 domain"/>
    <property type="match status" value="1"/>
</dbReference>
<organism evidence="6 7">
    <name type="scientific">Oryzias sinensis</name>
    <name type="common">Chinese medaka</name>
    <dbReference type="NCBI Taxonomy" id="183150"/>
    <lineage>
        <taxon>Eukaryota</taxon>
        <taxon>Metazoa</taxon>
        <taxon>Chordata</taxon>
        <taxon>Craniata</taxon>
        <taxon>Vertebrata</taxon>
        <taxon>Euteleostomi</taxon>
        <taxon>Actinopterygii</taxon>
        <taxon>Neopterygii</taxon>
        <taxon>Teleostei</taxon>
        <taxon>Neoteleostei</taxon>
        <taxon>Acanthomorphata</taxon>
        <taxon>Ovalentaria</taxon>
        <taxon>Atherinomorphae</taxon>
        <taxon>Beloniformes</taxon>
        <taxon>Adrianichthyidae</taxon>
        <taxon>Oryziinae</taxon>
        <taxon>Oryzias</taxon>
    </lineage>
</organism>
<dbReference type="SUPFAM" id="SSF48065">
    <property type="entry name" value="DBL homology domain (DH-domain)"/>
    <property type="match status" value="1"/>
</dbReference>
<feature type="repeat" description="RCC1" evidence="3">
    <location>
        <begin position="111"/>
        <end position="162"/>
    </location>
</feature>
<reference evidence="6" key="1">
    <citation type="submission" date="2025-08" db="UniProtKB">
        <authorList>
            <consortium name="Ensembl"/>
        </authorList>
    </citation>
    <scope>IDENTIFICATION</scope>
</reference>
<evidence type="ECO:0000256" key="4">
    <source>
        <dbReference type="SAM" id="MobiDB-lite"/>
    </source>
</evidence>
<dbReference type="PROSITE" id="PS50012">
    <property type="entry name" value="RCC1_3"/>
    <property type="match status" value="5"/>
</dbReference>
<dbReference type="InterPro" id="IPR003123">
    <property type="entry name" value="VPS9"/>
</dbReference>
<dbReference type="GO" id="GO:0030425">
    <property type="term" value="C:dendrite"/>
    <property type="evidence" value="ECO:0007669"/>
    <property type="project" value="TreeGrafter"/>
</dbReference>
<feature type="compositionally biased region" description="Basic and acidic residues" evidence="4">
    <location>
        <begin position="226"/>
        <end position="241"/>
    </location>
</feature>
<accession>A0A8C7X680</accession>
<dbReference type="Pfam" id="PF02204">
    <property type="entry name" value="VPS9"/>
    <property type="match status" value="1"/>
</dbReference>
<evidence type="ECO:0000313" key="6">
    <source>
        <dbReference type="Ensembl" id="ENSOSIP00000008598.1"/>
    </source>
</evidence>
<name>A0A8C7X680_9TELE</name>
<dbReference type="Pfam" id="PF25582">
    <property type="entry name" value="DH_Alsin"/>
    <property type="match status" value="1"/>
</dbReference>
<dbReference type="Proteomes" id="UP000694383">
    <property type="component" value="Unplaced"/>
</dbReference>
<evidence type="ECO:0000256" key="1">
    <source>
        <dbReference type="ARBA" id="ARBA00022658"/>
    </source>
</evidence>
<dbReference type="Gene3D" id="1.20.1050.80">
    <property type="entry name" value="VPS9 domain"/>
    <property type="match status" value="1"/>
</dbReference>
<dbReference type="Ensembl" id="ENSOSIT00000009162.1">
    <property type="protein sequence ID" value="ENSOSIP00000008598.1"/>
    <property type="gene ID" value="ENSOSIG00000005507.1"/>
</dbReference>
<sequence>ARCKKKKKTYIYWPPTAVEQGQVHVWRSAGSTEKLSPERALLSTSVVQVSLGDHHGLLLAQGGRVFSFGELPWRALSVPLSAPVLEASLLGKAVTFVAAGGFHCGAMSEQGSVFMWGENASGQCVPEPSLVSVVDTEVIPPKVVQVIQLACGREHSLALSAQNELWAWGSGCQLGLVTSTFPVRKPQKVEHLAGRHVIQVACGAYHSLALVRTLPPQVYKTQNSPKMRERGPSPHCPTSDREELLSSDDAHYCPLGVELKDEVKTEVNTGHESERQGAGFKQEVVLELISRIVSIQTPFCCRVHIPGRFPHKLIFDLLFRSSIGLSGLYSSSPLCLEEIHLSLQSLKSSSLTNIHEKGSSAASRRRSLPGTPTHGRNGSVKRRVQAAASEAAGDGLPSLETEVWSWGRGSEGQLGHGDQLARLQPLCVKSLTGQEVIKVAAGSHHSLALTAHCRVYSWGSNISGQLGHVNIPVTVPQQIKLSDGLHVWDLSGGQSHSLLLADSDCVQPVLLYCGQQQEPLPVKTAMLRSLSSCQRSPNRMGYISSVRSGGQMCAVLMNHNIRGFTSAIHELASKERRLYGWLISVGRLLLFRLREQCTQLFSTLCETFVRLSALAGRHSTSLNYFLHSGHIRDVTSLSLLTHTEFFQDTYKNECLATQQTTLAQLCGSNQSVGGEVDLGSVFYRPLQQLHQYHRTLLRLTACYDVSTIEYQSLNQGCAQYESLSQSLLKQKKEAETTFLFWKTHCGKATVSGLRLPQRRVVCESSNRSLTPQNAGRFSSHWFILFNDVLVHAQVVTLVASSPQEKNKWLRSLNQAVDRALGGSGERSPGPAAMSRTASYTFTADERLRDAQYTGGVAGCGTLKWPDGRLYKGNFKNGLEDGYGECTIPNKESNKPDSYQGQWKEGRIHGFGKYKYASGEVYEGCFWEGQRHGYGMLSSGKLTRTSSSMFIGHWVHGRKTGYGVFDDITRGQKYMGLWLDDQRHGNAIVISQHGVYFEGTFRENKMSGPGLLVSEDETTFHGEFSDDWTVSGKGVLFLANGASLDGMFSGEWSSGFKVVGLYTRPLMSKKNVCVWSRLGQYVVPATQRWSCIFDECWSRLGCDAAGRGDRGTAWGNIAVTITTARRQSPNVSKSQSKLLESLEFIPQYAEPVTTANYDRIRRYLCKACETPYHPLGWLVETLVTAYRMTYVGSDRRLLQQAVAEVKVYLTHFYSIVRFLFSGLQEDGSVLPEPASYSSNSRSNSMNECCSSLLLPLLLPRLYPPLFELYCQQEEQEEAQYWQRIITFNKQPDQSLLSFLEVQEKFWPHWMLIFGEKKQIVSSSKDACFVSAVETLQQISTTFTPGDKLLVIQETFKELKAEANLSLHRDVLWCMDDLLPLFMYVVIRARIRNLKAEVSLIEDLMDPNIQHGEMGLMFTTLQVSPTNRNLHRNSFPNLQM</sequence>
<dbReference type="Gene3D" id="2.20.110.10">
    <property type="entry name" value="Histone H3 K4-specific methyltransferase SET7/9 N-terminal domain"/>
    <property type="match status" value="3"/>
</dbReference>
<dbReference type="GO" id="GO:0031267">
    <property type="term" value="F:small GTPase binding"/>
    <property type="evidence" value="ECO:0007669"/>
    <property type="project" value="TreeGrafter"/>
</dbReference>
<dbReference type="Pfam" id="PF13540">
    <property type="entry name" value="RCC1_2"/>
    <property type="match status" value="1"/>
</dbReference>
<dbReference type="SUPFAM" id="SSF82185">
    <property type="entry name" value="Histone H3 K4-specific methyltransferase SET7/9 N-terminal domain"/>
    <property type="match status" value="2"/>
</dbReference>
<dbReference type="PANTHER" id="PTHR46089">
    <property type="entry name" value="ALSIN HOMOLOG"/>
    <property type="match status" value="1"/>
</dbReference>
<feature type="repeat" description="RCC1" evidence="3">
    <location>
        <begin position="63"/>
        <end position="110"/>
    </location>
</feature>
<dbReference type="InterPro" id="IPR000408">
    <property type="entry name" value="Reg_chr_condens"/>
</dbReference>
<evidence type="ECO:0000256" key="2">
    <source>
        <dbReference type="ARBA" id="ARBA00022737"/>
    </source>
</evidence>
<keyword evidence="2" id="KW-0677">Repeat</keyword>
<dbReference type="PROSITE" id="PS00626">
    <property type="entry name" value="RCC1_2"/>
    <property type="match status" value="3"/>
</dbReference>
<dbReference type="PRINTS" id="PR00633">
    <property type="entry name" value="RCCNDNSATION"/>
</dbReference>
<dbReference type="InterPro" id="IPR051984">
    <property type="entry name" value="Alsin"/>
</dbReference>
<dbReference type="PROSITE" id="PS51205">
    <property type="entry name" value="VPS9"/>
    <property type="match status" value="1"/>
</dbReference>
<evidence type="ECO:0000256" key="3">
    <source>
        <dbReference type="PROSITE-ProRule" id="PRU00235"/>
    </source>
</evidence>
<protein>
    <submittedName>
        <fullName evidence="6">Alsin Rho guanine nucleotide exchange factor ALS2</fullName>
    </submittedName>
</protein>
<proteinExistence type="predicted"/>
<dbReference type="InterPro" id="IPR003409">
    <property type="entry name" value="MORN"/>
</dbReference>
<dbReference type="Pfam" id="PF00415">
    <property type="entry name" value="RCC1"/>
    <property type="match status" value="3"/>
</dbReference>
<dbReference type="SUPFAM" id="SSF50729">
    <property type="entry name" value="PH domain-like"/>
    <property type="match status" value="1"/>
</dbReference>
<dbReference type="InterPro" id="IPR037191">
    <property type="entry name" value="VPS9_dom_sf"/>
</dbReference>
<dbReference type="SMART" id="SM00698">
    <property type="entry name" value="MORN"/>
    <property type="match status" value="6"/>
</dbReference>
<reference evidence="6" key="2">
    <citation type="submission" date="2025-09" db="UniProtKB">
        <authorList>
            <consortium name="Ensembl"/>
        </authorList>
    </citation>
    <scope>IDENTIFICATION</scope>
</reference>
<dbReference type="InterPro" id="IPR035899">
    <property type="entry name" value="DBL_dom_sf"/>
</dbReference>
<feature type="domain" description="VPS9" evidence="5">
    <location>
        <begin position="1288"/>
        <end position="1435"/>
    </location>
</feature>
<keyword evidence="1" id="KW-0344">Guanine-nucleotide releasing factor</keyword>
<dbReference type="InterPro" id="IPR009091">
    <property type="entry name" value="RCC1/BLIP-II"/>
</dbReference>
<feature type="repeat" description="RCC1" evidence="3">
    <location>
        <begin position="163"/>
        <end position="213"/>
    </location>
</feature>
<feature type="repeat" description="RCC1" evidence="3">
    <location>
        <begin position="401"/>
        <end position="452"/>
    </location>
</feature>
<dbReference type="Pfam" id="PF02493">
    <property type="entry name" value="MORN"/>
    <property type="match status" value="6"/>
</dbReference>
<dbReference type="GO" id="GO:0005737">
    <property type="term" value="C:cytoplasm"/>
    <property type="evidence" value="ECO:0007669"/>
    <property type="project" value="TreeGrafter"/>
</dbReference>
<feature type="region of interest" description="Disordered" evidence="4">
    <location>
        <begin position="354"/>
        <end position="395"/>
    </location>
</feature>
<dbReference type="GO" id="GO:0005813">
    <property type="term" value="C:centrosome"/>
    <property type="evidence" value="ECO:0007669"/>
    <property type="project" value="TreeGrafter"/>
</dbReference>
<feature type="repeat" description="RCC1" evidence="3">
    <location>
        <begin position="453"/>
        <end position="503"/>
    </location>
</feature>
<dbReference type="GO" id="GO:0005085">
    <property type="term" value="F:guanyl-nucleotide exchange factor activity"/>
    <property type="evidence" value="ECO:0007669"/>
    <property type="project" value="UniProtKB-KW"/>
</dbReference>
<evidence type="ECO:0000259" key="5">
    <source>
        <dbReference type="PROSITE" id="PS51205"/>
    </source>
</evidence>
<dbReference type="Gene3D" id="2.130.10.30">
    <property type="entry name" value="Regulator of chromosome condensation 1/beta-lactamase-inhibitor protein II"/>
    <property type="match status" value="2"/>
</dbReference>
<dbReference type="GeneTree" id="ENSGT00940000155861"/>
<feature type="region of interest" description="Disordered" evidence="4">
    <location>
        <begin position="222"/>
        <end position="241"/>
    </location>
</feature>
<dbReference type="GO" id="GO:0016197">
    <property type="term" value="P:endosomal transport"/>
    <property type="evidence" value="ECO:0007669"/>
    <property type="project" value="TreeGrafter"/>
</dbReference>
<dbReference type="SUPFAM" id="SSF50985">
    <property type="entry name" value="RCC1/BLIP-II"/>
    <property type="match status" value="2"/>
</dbReference>
<dbReference type="PANTHER" id="PTHR46089:SF3">
    <property type="entry name" value="ALSIN"/>
    <property type="match status" value="1"/>
</dbReference>
<keyword evidence="7" id="KW-1185">Reference proteome</keyword>